<keyword evidence="1" id="KW-1133">Transmembrane helix</keyword>
<reference evidence="2 3" key="1">
    <citation type="submission" date="2012-04" db="EMBL/GenBank/DDBJ databases">
        <authorList>
            <person name="Weinstock G."/>
            <person name="Sodergren E."/>
            <person name="Lobos E.A."/>
            <person name="Fulton L."/>
            <person name="Fulton R."/>
            <person name="Courtney L."/>
            <person name="Fronick C."/>
            <person name="O'Laughlin M."/>
            <person name="Godfrey J."/>
            <person name="Wilson R.M."/>
            <person name="Miner T."/>
            <person name="Farmer C."/>
            <person name="Delehaunty K."/>
            <person name="Cordes M."/>
            <person name="Minx P."/>
            <person name="Tomlinson C."/>
            <person name="Chen J."/>
            <person name="Wollam A."/>
            <person name="Pepin K.H."/>
            <person name="Bhonagiri V."/>
            <person name="Zhang X."/>
            <person name="Suruliraj S."/>
            <person name="Warren W."/>
            <person name="Mitreva M."/>
            <person name="Mardis E.R."/>
            <person name="Wilson R.K."/>
        </authorList>
    </citation>
    <scope>NUCLEOTIDE SEQUENCE [LARGE SCALE GENOMIC DNA]</scope>
    <source>
        <strain evidence="2 3">R496</strain>
    </source>
</reference>
<gene>
    <name evidence="2" type="ORF">HMPREF1378_00280</name>
</gene>
<dbReference type="Proteomes" id="UP000006402">
    <property type="component" value="Unassembled WGS sequence"/>
</dbReference>
<evidence type="ECO:0000313" key="3">
    <source>
        <dbReference type="Proteomes" id="UP000006402"/>
    </source>
</evidence>
<dbReference type="EMBL" id="AMAH01000024">
    <property type="protein sequence ID" value="EJX55738.1"/>
    <property type="molecule type" value="Genomic_DNA"/>
</dbReference>
<organism evidence="2 3">
    <name type="scientific">Enterococcus faecium R496</name>
    <dbReference type="NCBI Taxonomy" id="1134836"/>
    <lineage>
        <taxon>Bacteria</taxon>
        <taxon>Bacillati</taxon>
        <taxon>Bacillota</taxon>
        <taxon>Bacilli</taxon>
        <taxon>Lactobacillales</taxon>
        <taxon>Enterococcaceae</taxon>
        <taxon>Enterococcus</taxon>
    </lineage>
</organism>
<sequence length="45" mass="5491">MHVFFLRRRPQNGNLTSISLLFYRIFLGNFAWKSGQKGKDWHFIY</sequence>
<accession>A0AAV3GZ68</accession>
<keyword evidence="1" id="KW-0472">Membrane</keyword>
<keyword evidence="1" id="KW-0812">Transmembrane</keyword>
<name>A0AAV3GZ68_ENTFC</name>
<comment type="caution">
    <text evidence="2">The sequence shown here is derived from an EMBL/GenBank/DDBJ whole genome shotgun (WGS) entry which is preliminary data.</text>
</comment>
<feature type="transmembrane region" description="Helical" evidence="1">
    <location>
        <begin position="12"/>
        <end position="32"/>
    </location>
</feature>
<evidence type="ECO:0000313" key="2">
    <source>
        <dbReference type="EMBL" id="EJX55738.1"/>
    </source>
</evidence>
<proteinExistence type="predicted"/>
<dbReference type="AlphaFoldDB" id="A0AAV3GZ68"/>
<protein>
    <submittedName>
        <fullName evidence="2">Uncharacterized protein</fullName>
    </submittedName>
</protein>
<evidence type="ECO:0000256" key="1">
    <source>
        <dbReference type="SAM" id="Phobius"/>
    </source>
</evidence>